<dbReference type="InterPro" id="IPR009057">
    <property type="entry name" value="Homeodomain-like_sf"/>
</dbReference>
<name>A0A4Z0M1I3_9GAMM</name>
<dbReference type="PANTHER" id="PTHR46796">
    <property type="entry name" value="HTH-TYPE TRANSCRIPTIONAL ACTIVATOR RHAS-RELATED"/>
    <property type="match status" value="1"/>
</dbReference>
<keyword evidence="2" id="KW-0238">DNA-binding</keyword>
<dbReference type="PANTHER" id="PTHR46796:SF6">
    <property type="entry name" value="ARAC SUBFAMILY"/>
    <property type="match status" value="1"/>
</dbReference>
<dbReference type="InterPro" id="IPR018060">
    <property type="entry name" value="HTH_AraC"/>
</dbReference>
<dbReference type="PRINTS" id="PR00032">
    <property type="entry name" value="HTHARAC"/>
</dbReference>
<evidence type="ECO:0000313" key="6">
    <source>
        <dbReference type="EMBL" id="TGD73553.1"/>
    </source>
</evidence>
<evidence type="ECO:0000256" key="4">
    <source>
        <dbReference type="ARBA" id="ARBA00023163"/>
    </source>
</evidence>
<dbReference type="SUPFAM" id="SSF46689">
    <property type="entry name" value="Homeodomain-like"/>
    <property type="match status" value="1"/>
</dbReference>
<evidence type="ECO:0000256" key="2">
    <source>
        <dbReference type="ARBA" id="ARBA00023125"/>
    </source>
</evidence>
<dbReference type="SMART" id="SM00342">
    <property type="entry name" value="HTH_ARAC"/>
    <property type="match status" value="1"/>
</dbReference>
<feature type="domain" description="HTH araC/xylS-type" evidence="5">
    <location>
        <begin position="180"/>
        <end position="280"/>
    </location>
</feature>
<dbReference type="InterPro" id="IPR020449">
    <property type="entry name" value="Tscrpt_reg_AraC-type_HTH"/>
</dbReference>
<gene>
    <name evidence="6" type="ORF">E4634_11040</name>
</gene>
<dbReference type="InterPro" id="IPR050204">
    <property type="entry name" value="AraC_XylS_family_regulators"/>
</dbReference>
<proteinExistence type="predicted"/>
<dbReference type="InterPro" id="IPR037923">
    <property type="entry name" value="HTH-like"/>
</dbReference>
<evidence type="ECO:0000313" key="7">
    <source>
        <dbReference type="Proteomes" id="UP000298050"/>
    </source>
</evidence>
<dbReference type="GO" id="GO:0003700">
    <property type="term" value="F:DNA-binding transcription factor activity"/>
    <property type="evidence" value="ECO:0007669"/>
    <property type="project" value="InterPro"/>
</dbReference>
<dbReference type="EMBL" id="SRLE01000007">
    <property type="protein sequence ID" value="TGD73553.1"/>
    <property type="molecule type" value="Genomic_DNA"/>
</dbReference>
<keyword evidence="3" id="KW-0010">Activator</keyword>
<reference evidence="6 7" key="1">
    <citation type="submission" date="2019-04" db="EMBL/GenBank/DDBJ databases">
        <title>Taxonomy of novel Haliea sp. from mangrove soil of West Coast of India.</title>
        <authorList>
            <person name="Verma A."/>
            <person name="Kumar P."/>
            <person name="Krishnamurthi S."/>
        </authorList>
    </citation>
    <scope>NUCLEOTIDE SEQUENCE [LARGE SCALE GENOMIC DNA]</scope>
    <source>
        <strain evidence="6 7">SAOS-164</strain>
    </source>
</reference>
<keyword evidence="7" id="KW-1185">Reference proteome</keyword>
<dbReference type="Proteomes" id="UP000298050">
    <property type="component" value="Unassembled WGS sequence"/>
</dbReference>
<dbReference type="PROSITE" id="PS00041">
    <property type="entry name" value="HTH_ARAC_FAMILY_1"/>
    <property type="match status" value="1"/>
</dbReference>
<sequence length="286" mass="32099">MRSTSTDFTTQHEYTGEQASVSIATYHSDKPFDMEGCQSSYLLQLCFLPANGFSHACFTERWSRKRYARFGTVSMLPPDEPAHCVASFSRQRSVRCTLEPGAVQAWVGDEPDWPGCPLEKLLDIRSPRVRQLMLNLGEELQNPGFGGEQMLEMMTGQLVLEVSRYLGGLREEKIRGGLSPRNCRLIEERVAGEPRPPSLQELAELCNLSVRQVSRAFRASKGLSLGEYITEWRIAHARRLLAAGDSVKSVAFDVGFSAPSNFSAAFQRETGESPRQYRARVMQRGR</sequence>
<comment type="caution">
    <text evidence="6">The sequence shown here is derived from an EMBL/GenBank/DDBJ whole genome shotgun (WGS) entry which is preliminary data.</text>
</comment>
<evidence type="ECO:0000259" key="5">
    <source>
        <dbReference type="PROSITE" id="PS01124"/>
    </source>
</evidence>
<dbReference type="PROSITE" id="PS01124">
    <property type="entry name" value="HTH_ARAC_FAMILY_2"/>
    <property type="match status" value="1"/>
</dbReference>
<dbReference type="AlphaFoldDB" id="A0A4Z0M1I3"/>
<keyword evidence="4" id="KW-0804">Transcription</keyword>
<dbReference type="RefSeq" id="WP_135443822.1">
    <property type="nucleotide sequence ID" value="NZ_SRLE01000007.1"/>
</dbReference>
<dbReference type="Pfam" id="PF12833">
    <property type="entry name" value="HTH_18"/>
    <property type="match status" value="1"/>
</dbReference>
<accession>A0A4Z0M1I3</accession>
<protein>
    <submittedName>
        <fullName evidence="6">Helix-turn-helix domain-containing protein</fullName>
    </submittedName>
</protein>
<evidence type="ECO:0000256" key="3">
    <source>
        <dbReference type="ARBA" id="ARBA00023159"/>
    </source>
</evidence>
<dbReference type="OrthoDB" id="5701903at2"/>
<keyword evidence="1" id="KW-0805">Transcription regulation</keyword>
<dbReference type="GO" id="GO:0043565">
    <property type="term" value="F:sequence-specific DNA binding"/>
    <property type="evidence" value="ECO:0007669"/>
    <property type="project" value="InterPro"/>
</dbReference>
<organism evidence="6 7">
    <name type="scientific">Mangrovimicrobium sediminis</name>
    <dbReference type="NCBI Taxonomy" id="2562682"/>
    <lineage>
        <taxon>Bacteria</taxon>
        <taxon>Pseudomonadati</taxon>
        <taxon>Pseudomonadota</taxon>
        <taxon>Gammaproteobacteria</taxon>
        <taxon>Cellvibrionales</taxon>
        <taxon>Halieaceae</taxon>
        <taxon>Mangrovimicrobium</taxon>
    </lineage>
</organism>
<dbReference type="InterPro" id="IPR018062">
    <property type="entry name" value="HTH_AraC-typ_CS"/>
</dbReference>
<evidence type="ECO:0000256" key="1">
    <source>
        <dbReference type="ARBA" id="ARBA00023015"/>
    </source>
</evidence>
<dbReference type="Gene3D" id="1.10.10.60">
    <property type="entry name" value="Homeodomain-like"/>
    <property type="match status" value="2"/>
</dbReference>
<dbReference type="SUPFAM" id="SSF51215">
    <property type="entry name" value="Regulatory protein AraC"/>
    <property type="match status" value="1"/>
</dbReference>